<accession>A0ABS8CXF6</accession>
<proteinExistence type="predicted"/>
<dbReference type="EMBL" id="JAJBMB010000005">
    <property type="protein sequence ID" value="MCB5445920.1"/>
    <property type="molecule type" value="Genomic_DNA"/>
</dbReference>
<gene>
    <name evidence="1" type="ORF">LIP50_06840</name>
</gene>
<dbReference type="Proteomes" id="UP001299409">
    <property type="component" value="Unassembled WGS sequence"/>
</dbReference>
<dbReference type="RefSeq" id="WP_138342857.1">
    <property type="nucleotide sequence ID" value="NZ_BAABXU010000001.1"/>
</dbReference>
<evidence type="ECO:0000313" key="2">
    <source>
        <dbReference type="Proteomes" id="UP001299409"/>
    </source>
</evidence>
<name>A0ABS8CXF6_9FIRM</name>
<comment type="caution">
    <text evidence="1">The sequence shown here is derived from an EMBL/GenBank/DDBJ whole genome shotgun (WGS) entry which is preliminary data.</text>
</comment>
<protein>
    <submittedName>
        <fullName evidence="1">Uncharacterized protein</fullName>
    </submittedName>
</protein>
<sequence>MSTEQEKIDRFKKIATNRTNKILKDIQLLGNCSNKSNYEYTDEDVKKIFSAIDEELKAVKVKFKSKKRKDKFSL</sequence>
<organism evidence="1 2">
    <name type="scientific">Intestinibacter bartlettii</name>
    <dbReference type="NCBI Taxonomy" id="261299"/>
    <lineage>
        <taxon>Bacteria</taxon>
        <taxon>Bacillati</taxon>
        <taxon>Bacillota</taxon>
        <taxon>Clostridia</taxon>
        <taxon>Peptostreptococcales</taxon>
        <taxon>Peptostreptococcaceae</taxon>
        <taxon>Intestinibacter</taxon>
    </lineage>
</organism>
<keyword evidence="2" id="KW-1185">Reference proteome</keyword>
<reference evidence="1 2" key="1">
    <citation type="submission" date="2021-10" db="EMBL/GenBank/DDBJ databases">
        <title>Collection of gut derived symbiotic bacterial strains cultured from healthy donors.</title>
        <authorList>
            <person name="Lin H."/>
            <person name="Littmann E."/>
            <person name="Claire K."/>
            <person name="Pamer E."/>
        </authorList>
    </citation>
    <scope>NUCLEOTIDE SEQUENCE [LARGE SCALE GENOMIC DNA]</scope>
    <source>
        <strain evidence="1 2">MSK.17.68</strain>
    </source>
</reference>
<evidence type="ECO:0000313" key="1">
    <source>
        <dbReference type="EMBL" id="MCB5445920.1"/>
    </source>
</evidence>